<dbReference type="GO" id="GO:0051484">
    <property type="term" value="P:isopentenyl diphosphate biosynthetic process, methylerythritol 4-phosphate pathway involved in terpenoid biosynthetic process"/>
    <property type="evidence" value="ECO:0007669"/>
    <property type="project" value="TreeGrafter"/>
</dbReference>
<dbReference type="PANTHER" id="PTHR30525:SF0">
    <property type="entry name" value="1-DEOXY-D-XYLULOSE 5-PHOSPHATE REDUCTOISOMERASE, CHLOROPLASTIC"/>
    <property type="match status" value="1"/>
</dbReference>
<evidence type="ECO:0000259" key="12">
    <source>
        <dbReference type="Pfam" id="PF02670"/>
    </source>
</evidence>
<dbReference type="GO" id="GO:0030145">
    <property type="term" value="F:manganese ion binding"/>
    <property type="evidence" value="ECO:0007669"/>
    <property type="project" value="TreeGrafter"/>
</dbReference>
<accession>A0A9D1J5D9</accession>
<keyword evidence="6" id="KW-0479">Metal-binding</keyword>
<sequence length="273" mass="29337">MDNPSKKVTILGSTGSIGRQALEVCEAGGFAVYGLSAHQNEALLEEQVRRFRPPVACISDPAHYESFRARVADLPVKVTTGLSGLCELAGDRGADIVLNSVMGMIGLRPTLAAIDAGITLALANKETLVAGGELVMARAAEKGVRILPVDSEHSAIFQCLEGYRHCHLNKILLTASGGPFFGKTREELTAITPEMALKHPNWNMGAKITIDSATLMNKGLEVIEAVHLFGVTPDRIEVLVHRESIVHSMVEFDDYAVLGQFGVPDMKIPIQLA</sequence>
<comment type="cofactor">
    <cofactor evidence="2">
        <name>Mg(2+)</name>
        <dbReference type="ChEBI" id="CHEBI:18420"/>
    </cofactor>
</comment>
<comment type="pathway">
    <text evidence="3">Isoprenoid biosynthesis; isopentenyl diphosphate biosynthesis via DXP pathway; isopentenyl diphosphate from 1-deoxy-D-xylulose 5-phosphate: step 1/6.</text>
</comment>
<feature type="domain" description="1-deoxy-D-xylulose 5-phosphate reductoisomerase N-terminal" evidence="12">
    <location>
        <begin position="8"/>
        <end position="132"/>
    </location>
</feature>
<dbReference type="NCBIfam" id="TIGR00243">
    <property type="entry name" value="Dxr"/>
    <property type="match status" value="1"/>
</dbReference>
<evidence type="ECO:0000256" key="11">
    <source>
        <dbReference type="ARBA" id="ARBA00048543"/>
    </source>
</evidence>
<dbReference type="SUPFAM" id="SSF51735">
    <property type="entry name" value="NAD(P)-binding Rossmann-fold domains"/>
    <property type="match status" value="1"/>
</dbReference>
<organism evidence="14 15">
    <name type="scientific">Candidatus Faecivivens stercoravium</name>
    <dbReference type="NCBI Taxonomy" id="2840803"/>
    <lineage>
        <taxon>Bacteria</taxon>
        <taxon>Bacillati</taxon>
        <taxon>Bacillota</taxon>
        <taxon>Clostridia</taxon>
        <taxon>Eubacteriales</taxon>
        <taxon>Oscillospiraceae</taxon>
        <taxon>Oscillospiraceae incertae sedis</taxon>
        <taxon>Candidatus Faecivivens</taxon>
    </lineage>
</organism>
<dbReference type="SUPFAM" id="SSF55347">
    <property type="entry name" value="Glyceraldehyde-3-phosphate dehydrogenase-like, C-terminal domain"/>
    <property type="match status" value="1"/>
</dbReference>
<dbReference type="Pfam" id="PF08436">
    <property type="entry name" value="DXP_redisom_C"/>
    <property type="match status" value="1"/>
</dbReference>
<evidence type="ECO:0000256" key="5">
    <source>
        <dbReference type="ARBA" id="ARBA00012366"/>
    </source>
</evidence>
<comment type="cofactor">
    <cofactor evidence="1">
        <name>Mn(2+)</name>
        <dbReference type="ChEBI" id="CHEBI:29035"/>
    </cofactor>
</comment>
<keyword evidence="7" id="KW-0521">NADP</keyword>
<reference evidence="14" key="2">
    <citation type="journal article" date="2021" name="PeerJ">
        <title>Extensive microbial diversity within the chicken gut microbiome revealed by metagenomics and culture.</title>
        <authorList>
            <person name="Gilroy R."/>
            <person name="Ravi A."/>
            <person name="Getino M."/>
            <person name="Pursley I."/>
            <person name="Horton D.L."/>
            <person name="Alikhan N.F."/>
            <person name="Baker D."/>
            <person name="Gharbi K."/>
            <person name="Hall N."/>
            <person name="Watson M."/>
            <person name="Adriaenssens E.M."/>
            <person name="Foster-Nyarko E."/>
            <person name="Jarju S."/>
            <person name="Secka A."/>
            <person name="Antonio M."/>
            <person name="Oren A."/>
            <person name="Chaudhuri R.R."/>
            <person name="La Ragione R."/>
            <person name="Hildebrand F."/>
            <person name="Pallen M.J."/>
        </authorList>
    </citation>
    <scope>NUCLEOTIDE SEQUENCE</scope>
    <source>
        <strain evidence="14">CHK189-12415</strain>
    </source>
</reference>
<keyword evidence="10" id="KW-0414">Isoprene biosynthesis</keyword>
<feature type="non-terminal residue" evidence="14">
    <location>
        <position position="273"/>
    </location>
</feature>
<keyword evidence="9" id="KW-0464">Manganese</keyword>
<dbReference type="InterPro" id="IPR013512">
    <property type="entry name" value="DXP_reductoisomerase_N"/>
</dbReference>
<evidence type="ECO:0000256" key="4">
    <source>
        <dbReference type="ARBA" id="ARBA00006825"/>
    </source>
</evidence>
<feature type="domain" description="1-deoxy-D-xylulose 5-phosphate reductoisomerase C-terminal" evidence="13">
    <location>
        <begin position="146"/>
        <end position="229"/>
    </location>
</feature>
<evidence type="ECO:0000256" key="7">
    <source>
        <dbReference type="ARBA" id="ARBA00022857"/>
    </source>
</evidence>
<comment type="catalytic activity">
    <reaction evidence="11">
        <text>2-C-methyl-D-erythritol 4-phosphate + NADP(+) = 1-deoxy-D-xylulose 5-phosphate + NADPH + H(+)</text>
        <dbReference type="Rhea" id="RHEA:13717"/>
        <dbReference type="ChEBI" id="CHEBI:15378"/>
        <dbReference type="ChEBI" id="CHEBI:57783"/>
        <dbReference type="ChEBI" id="CHEBI:57792"/>
        <dbReference type="ChEBI" id="CHEBI:58262"/>
        <dbReference type="ChEBI" id="CHEBI:58349"/>
        <dbReference type="EC" id="1.1.1.267"/>
    </reaction>
    <physiologicalReaction direction="right-to-left" evidence="11">
        <dbReference type="Rhea" id="RHEA:13719"/>
    </physiologicalReaction>
</comment>
<evidence type="ECO:0000313" key="15">
    <source>
        <dbReference type="Proteomes" id="UP000824241"/>
    </source>
</evidence>
<dbReference type="PANTHER" id="PTHR30525">
    <property type="entry name" value="1-DEOXY-D-XYLULOSE 5-PHOSPHATE REDUCTOISOMERASE"/>
    <property type="match status" value="1"/>
</dbReference>
<evidence type="ECO:0000256" key="3">
    <source>
        <dbReference type="ARBA" id="ARBA00005094"/>
    </source>
</evidence>
<gene>
    <name evidence="14" type="ORF">IAB37_08275</name>
</gene>
<evidence type="ECO:0000256" key="2">
    <source>
        <dbReference type="ARBA" id="ARBA00001946"/>
    </source>
</evidence>
<dbReference type="InterPro" id="IPR013644">
    <property type="entry name" value="DXP_reductoisomerase_C"/>
</dbReference>
<evidence type="ECO:0000256" key="1">
    <source>
        <dbReference type="ARBA" id="ARBA00001936"/>
    </source>
</evidence>
<keyword evidence="8 14" id="KW-0560">Oxidoreductase</keyword>
<evidence type="ECO:0000313" key="14">
    <source>
        <dbReference type="EMBL" id="HIR61552.1"/>
    </source>
</evidence>
<dbReference type="InterPro" id="IPR036291">
    <property type="entry name" value="NAD(P)-bd_dom_sf"/>
</dbReference>
<proteinExistence type="inferred from homology"/>
<evidence type="ECO:0000256" key="10">
    <source>
        <dbReference type="ARBA" id="ARBA00023229"/>
    </source>
</evidence>
<dbReference type="AlphaFoldDB" id="A0A9D1J5D9"/>
<dbReference type="EMBL" id="DVHA01000270">
    <property type="protein sequence ID" value="HIR61552.1"/>
    <property type="molecule type" value="Genomic_DNA"/>
</dbReference>
<dbReference type="GO" id="GO:0030604">
    <property type="term" value="F:1-deoxy-D-xylulose-5-phosphate reductoisomerase activity"/>
    <property type="evidence" value="ECO:0007669"/>
    <property type="project" value="UniProtKB-EC"/>
</dbReference>
<comment type="caution">
    <text evidence="14">The sequence shown here is derived from an EMBL/GenBank/DDBJ whole genome shotgun (WGS) entry which is preliminary data.</text>
</comment>
<evidence type="ECO:0000256" key="8">
    <source>
        <dbReference type="ARBA" id="ARBA00023002"/>
    </source>
</evidence>
<evidence type="ECO:0000256" key="6">
    <source>
        <dbReference type="ARBA" id="ARBA00022723"/>
    </source>
</evidence>
<dbReference type="FunFam" id="3.40.50.720:FF:000045">
    <property type="entry name" value="1-deoxy-D-xylulose 5-phosphate reductoisomerase"/>
    <property type="match status" value="1"/>
</dbReference>
<evidence type="ECO:0000256" key="9">
    <source>
        <dbReference type="ARBA" id="ARBA00023211"/>
    </source>
</evidence>
<dbReference type="InterPro" id="IPR003821">
    <property type="entry name" value="DXP_reductoisomerase"/>
</dbReference>
<evidence type="ECO:0000259" key="13">
    <source>
        <dbReference type="Pfam" id="PF08436"/>
    </source>
</evidence>
<reference evidence="14" key="1">
    <citation type="submission" date="2020-10" db="EMBL/GenBank/DDBJ databases">
        <authorList>
            <person name="Gilroy R."/>
        </authorList>
    </citation>
    <scope>NUCLEOTIDE SEQUENCE</scope>
    <source>
        <strain evidence="14">CHK189-12415</strain>
    </source>
</reference>
<name>A0A9D1J5D9_9FIRM</name>
<dbReference type="EC" id="1.1.1.267" evidence="5"/>
<protein>
    <recommendedName>
        <fullName evidence="5">1-deoxy-D-xylulose-5-phosphate reductoisomerase</fullName>
        <ecNumber evidence="5">1.1.1.267</ecNumber>
    </recommendedName>
</protein>
<dbReference type="GO" id="GO:0070402">
    <property type="term" value="F:NADPH binding"/>
    <property type="evidence" value="ECO:0007669"/>
    <property type="project" value="InterPro"/>
</dbReference>
<dbReference type="Gene3D" id="3.40.50.720">
    <property type="entry name" value="NAD(P)-binding Rossmann-like Domain"/>
    <property type="match status" value="1"/>
</dbReference>
<dbReference type="Proteomes" id="UP000824241">
    <property type="component" value="Unassembled WGS sequence"/>
</dbReference>
<comment type="similarity">
    <text evidence="4">Belongs to the DXR family.</text>
</comment>
<dbReference type="Pfam" id="PF02670">
    <property type="entry name" value="DXP_reductoisom"/>
    <property type="match status" value="1"/>
</dbReference>